<comment type="function">
    <text evidence="5">Effector that suppresses plant defense responses during pathogen infection.</text>
</comment>
<protein>
    <recommendedName>
        <fullName evidence="5">RxLR effector protein</fullName>
    </recommendedName>
</protein>
<keyword evidence="7" id="KW-1185">Reference proteome</keyword>
<evidence type="ECO:0000256" key="5">
    <source>
        <dbReference type="RuleBase" id="RU367124"/>
    </source>
</evidence>
<feature type="chain" id="PRO_5044949388" description="RxLR effector protein" evidence="5">
    <location>
        <begin position="19"/>
        <end position="147"/>
    </location>
</feature>
<evidence type="ECO:0000256" key="4">
    <source>
        <dbReference type="ARBA" id="ARBA00022729"/>
    </source>
</evidence>
<proteinExistence type="inferred from homology"/>
<keyword evidence="4 5" id="KW-0732">Signal</keyword>
<gene>
    <name evidence="6" type="ORF">PHMEG_0003877</name>
</gene>
<keyword evidence="3 5" id="KW-0964">Secreted</keyword>
<reference evidence="7" key="1">
    <citation type="submission" date="2017-03" db="EMBL/GenBank/DDBJ databases">
        <title>Phytopthora megakarya and P. palmivora, two closely related causual agents of cacao black pod achieved similar genome size and gene model numbers by different mechanisms.</title>
        <authorList>
            <person name="Ali S."/>
            <person name="Shao J."/>
            <person name="Larry D.J."/>
            <person name="Kronmiller B."/>
            <person name="Shen D."/>
            <person name="Strem M.D."/>
            <person name="Melnick R.L."/>
            <person name="Guiltinan M.J."/>
            <person name="Tyler B.M."/>
            <person name="Meinhardt L.W."/>
            <person name="Bailey B.A."/>
        </authorList>
    </citation>
    <scope>NUCLEOTIDE SEQUENCE [LARGE SCALE GENOMIC DNA]</scope>
    <source>
        <strain evidence="7">zdho120</strain>
    </source>
</reference>
<evidence type="ECO:0000256" key="3">
    <source>
        <dbReference type="ARBA" id="ARBA00022525"/>
    </source>
</evidence>
<comment type="similarity">
    <text evidence="2 5">Belongs to the RxLR effector family.</text>
</comment>
<sequence length="147" mass="17442">MRISACVVVIMVITFVCSNTVSGVADSSDSRDDSQYQTTSRFNSENTNVKRYLRTLSKLKGEKHQGERHMSISTNNRLQFYTSKILIRILAKLYTLTPMKIMEILRLRETPRRQYVLHMTFVQFVKRRCRDGLRWKRCHDRMFQSNQ</sequence>
<evidence type="ECO:0000313" key="7">
    <source>
        <dbReference type="Proteomes" id="UP000198211"/>
    </source>
</evidence>
<feature type="signal peptide" evidence="5">
    <location>
        <begin position="1"/>
        <end position="18"/>
    </location>
</feature>
<dbReference type="Proteomes" id="UP000198211">
    <property type="component" value="Unassembled WGS sequence"/>
</dbReference>
<comment type="domain">
    <text evidence="5">The RxLR-dEER motif acts to carry the protein into the host cell cytoplasm through binding to cell surface phosphatidylinositol-3-phosphate.</text>
</comment>
<evidence type="ECO:0000256" key="1">
    <source>
        <dbReference type="ARBA" id="ARBA00004613"/>
    </source>
</evidence>
<comment type="caution">
    <text evidence="6">The sequence shown here is derived from an EMBL/GenBank/DDBJ whole genome shotgun (WGS) entry which is preliminary data.</text>
</comment>
<name>A0A225WVE5_9STRA</name>
<comment type="subcellular location">
    <subcellularLocation>
        <location evidence="1 5">Secreted</location>
    </subcellularLocation>
</comment>
<accession>A0A225WVE5</accession>
<dbReference type="Pfam" id="PF16810">
    <property type="entry name" value="RXLR"/>
    <property type="match status" value="1"/>
</dbReference>
<dbReference type="InterPro" id="IPR031825">
    <property type="entry name" value="RXLR"/>
</dbReference>
<organism evidence="6 7">
    <name type="scientific">Phytophthora megakarya</name>
    <dbReference type="NCBI Taxonomy" id="4795"/>
    <lineage>
        <taxon>Eukaryota</taxon>
        <taxon>Sar</taxon>
        <taxon>Stramenopiles</taxon>
        <taxon>Oomycota</taxon>
        <taxon>Peronosporomycetes</taxon>
        <taxon>Peronosporales</taxon>
        <taxon>Peronosporaceae</taxon>
        <taxon>Phytophthora</taxon>
    </lineage>
</organism>
<evidence type="ECO:0000313" key="6">
    <source>
        <dbReference type="EMBL" id="OWZ21563.1"/>
    </source>
</evidence>
<dbReference type="EMBL" id="NBNE01000211">
    <property type="protein sequence ID" value="OWZ21563.1"/>
    <property type="molecule type" value="Genomic_DNA"/>
</dbReference>
<dbReference type="AlphaFoldDB" id="A0A225WVE5"/>
<evidence type="ECO:0000256" key="2">
    <source>
        <dbReference type="ARBA" id="ARBA00010400"/>
    </source>
</evidence>